<organism evidence="3 4">
    <name type="scientific">Sphingobacterium puteale</name>
    <dbReference type="NCBI Taxonomy" id="2420510"/>
    <lineage>
        <taxon>Bacteria</taxon>
        <taxon>Pseudomonadati</taxon>
        <taxon>Bacteroidota</taxon>
        <taxon>Sphingobacteriia</taxon>
        <taxon>Sphingobacteriales</taxon>
        <taxon>Sphingobacteriaceae</taxon>
        <taxon>Sphingobacterium</taxon>
    </lineage>
</organism>
<keyword evidence="1" id="KW-1133">Transmembrane helix</keyword>
<feature type="transmembrane region" description="Helical" evidence="1">
    <location>
        <begin position="34"/>
        <end position="63"/>
    </location>
</feature>
<dbReference type="OrthoDB" id="649093at2"/>
<dbReference type="EMBL" id="RBWS01000018">
    <property type="protein sequence ID" value="RKO69555.1"/>
    <property type="molecule type" value="Genomic_DNA"/>
</dbReference>
<dbReference type="RefSeq" id="WP_121126260.1">
    <property type="nucleotide sequence ID" value="NZ_RBWS01000018.1"/>
</dbReference>
<feature type="domain" description="TonB C-terminal" evidence="2">
    <location>
        <begin position="358"/>
        <end position="452"/>
    </location>
</feature>
<dbReference type="InterPro" id="IPR037682">
    <property type="entry name" value="TonB_C"/>
</dbReference>
<dbReference type="SUPFAM" id="SSF74653">
    <property type="entry name" value="TolA/TonB C-terminal domain"/>
    <property type="match status" value="3"/>
</dbReference>
<feature type="transmembrane region" description="Helical" evidence="1">
    <location>
        <begin position="83"/>
        <end position="107"/>
    </location>
</feature>
<protein>
    <recommendedName>
        <fullName evidence="2">TonB C-terminal domain-containing protein</fullName>
    </recommendedName>
</protein>
<dbReference type="AlphaFoldDB" id="A0A420VTF2"/>
<evidence type="ECO:0000259" key="2">
    <source>
        <dbReference type="PROSITE" id="PS52015"/>
    </source>
</evidence>
<name>A0A420VTF2_9SPHI</name>
<comment type="caution">
    <text evidence="3">The sequence shown here is derived from an EMBL/GenBank/DDBJ whole genome shotgun (WGS) entry which is preliminary data.</text>
</comment>
<reference evidence="3 4" key="1">
    <citation type="submission" date="2018-10" db="EMBL/GenBank/DDBJ databases">
        <title>Sphingobacterium sp. M05W1-28.</title>
        <authorList>
            <person name="Cai H."/>
        </authorList>
    </citation>
    <scope>NUCLEOTIDE SEQUENCE [LARGE SCALE GENOMIC DNA]</scope>
    <source>
        <strain evidence="3 4">M05W1-28</strain>
    </source>
</reference>
<dbReference type="Proteomes" id="UP000282423">
    <property type="component" value="Unassembled WGS sequence"/>
</dbReference>
<evidence type="ECO:0000313" key="3">
    <source>
        <dbReference type="EMBL" id="RKO69555.1"/>
    </source>
</evidence>
<dbReference type="GO" id="GO:0098797">
    <property type="term" value="C:plasma membrane protein complex"/>
    <property type="evidence" value="ECO:0007669"/>
    <property type="project" value="TreeGrafter"/>
</dbReference>
<sequence length="681" mass="76872">MIYLLIVNVSLIIGFVLYRLIFRKLTFFQWNRVYLIGMIFFSLLAPIGIFIELPNAQIIAYSIPMVDLSGYMDIAISSPQEQPIYLIDIMTYVYWTGVAIACAFLIARVKWLIHALRHEQDYLSFSFFNKIIIGESIKDSGSIELHERVHVEQGHSYDLLLMELLKIFNWFNPILYFFQKELKFQHECIADEICSTDKVAYAEMLVAHALKTDHLPLTHEFSNHSFLKKRIMMLFKNKSTQNHKLLYVTILPMLLVVTASTLVFNTTRAKDLVTDMESSINQLEIPGSKESAMSVEELISRNQAPGGRWNAITEPSLAVAGSNVYANESANALIQPDTTNPRKDIVFTEVEVLPEPVGGMRQFMMWVGSNYDYPKAALENAVNGIIEISFIVEQNGNLSSFEVKKDLGYGTGEAALKLMKSAAKWNPGLQNGRKVRVAYTLPIRLNTMQEDSSPAPAKAKKAVATPKLGVDGLSSWFAQNFKMPRKISNKDLDPVIESYFIINPDGTIKSLKIRTDLDKQFIDQATKLLSRSKWEPALVDGNPVESKAAFYYKFAPNGGYVKNYTRVDVTSEPIGGMIALRDYVMKNYAPNSTGEDGNVVVQFVVEKNGQLNNFKVVSTPNTKAGDELVRLLRSGAKWKPGILDGSPVRNQYELTLKVMKVNGDFYDVYRWEGLKMQNLKS</sequence>
<dbReference type="InterPro" id="IPR008756">
    <property type="entry name" value="Peptidase_M56"/>
</dbReference>
<dbReference type="Pfam" id="PF03544">
    <property type="entry name" value="TonB_C"/>
    <property type="match status" value="3"/>
</dbReference>
<feature type="transmembrane region" description="Helical" evidence="1">
    <location>
        <begin position="245"/>
        <end position="264"/>
    </location>
</feature>
<keyword evidence="1" id="KW-0812">Transmembrane</keyword>
<accession>A0A420VTF2</accession>
<keyword evidence="1" id="KW-0472">Membrane</keyword>
<dbReference type="GO" id="GO:0031992">
    <property type="term" value="F:energy transducer activity"/>
    <property type="evidence" value="ECO:0007669"/>
    <property type="project" value="TreeGrafter"/>
</dbReference>
<dbReference type="Gene3D" id="3.30.1150.10">
    <property type="match status" value="3"/>
</dbReference>
<dbReference type="PANTHER" id="PTHR33446:SF2">
    <property type="entry name" value="PROTEIN TONB"/>
    <property type="match status" value="1"/>
</dbReference>
<dbReference type="Pfam" id="PF05569">
    <property type="entry name" value="Peptidase_M56"/>
    <property type="match status" value="1"/>
</dbReference>
<evidence type="ECO:0000313" key="4">
    <source>
        <dbReference type="Proteomes" id="UP000282423"/>
    </source>
</evidence>
<dbReference type="PROSITE" id="PS52015">
    <property type="entry name" value="TONB_CTD"/>
    <property type="match status" value="1"/>
</dbReference>
<dbReference type="GO" id="GO:0055085">
    <property type="term" value="P:transmembrane transport"/>
    <property type="evidence" value="ECO:0007669"/>
    <property type="project" value="InterPro"/>
</dbReference>
<gene>
    <name evidence="3" type="ORF">D7322_21380</name>
</gene>
<feature type="transmembrane region" description="Helical" evidence="1">
    <location>
        <begin position="6"/>
        <end position="22"/>
    </location>
</feature>
<dbReference type="InterPro" id="IPR051045">
    <property type="entry name" value="TonB-dependent_transducer"/>
</dbReference>
<proteinExistence type="predicted"/>
<dbReference type="PANTHER" id="PTHR33446">
    <property type="entry name" value="PROTEIN TONB-RELATED"/>
    <property type="match status" value="1"/>
</dbReference>
<evidence type="ECO:0000256" key="1">
    <source>
        <dbReference type="SAM" id="Phobius"/>
    </source>
</evidence>
<keyword evidence="4" id="KW-1185">Reference proteome</keyword>